<name>A0A0C3CEU2_HEBCY</name>
<feature type="region of interest" description="Disordered" evidence="1">
    <location>
        <begin position="354"/>
        <end position="389"/>
    </location>
</feature>
<feature type="region of interest" description="Disordered" evidence="1">
    <location>
        <begin position="261"/>
        <end position="303"/>
    </location>
</feature>
<evidence type="ECO:0000313" key="2">
    <source>
        <dbReference type="EMBL" id="KIM47295.1"/>
    </source>
</evidence>
<reference evidence="3" key="2">
    <citation type="submission" date="2015-01" db="EMBL/GenBank/DDBJ databases">
        <title>Evolutionary Origins and Diversification of the Mycorrhizal Mutualists.</title>
        <authorList>
            <consortium name="DOE Joint Genome Institute"/>
            <consortium name="Mycorrhizal Genomics Consortium"/>
            <person name="Kohler A."/>
            <person name="Kuo A."/>
            <person name="Nagy L.G."/>
            <person name="Floudas D."/>
            <person name="Copeland A."/>
            <person name="Barry K.W."/>
            <person name="Cichocki N."/>
            <person name="Veneault-Fourrey C."/>
            <person name="LaButti K."/>
            <person name="Lindquist E.A."/>
            <person name="Lipzen A."/>
            <person name="Lundell T."/>
            <person name="Morin E."/>
            <person name="Murat C."/>
            <person name="Riley R."/>
            <person name="Ohm R."/>
            <person name="Sun H."/>
            <person name="Tunlid A."/>
            <person name="Henrissat B."/>
            <person name="Grigoriev I.V."/>
            <person name="Hibbett D.S."/>
            <person name="Martin F."/>
        </authorList>
    </citation>
    <scope>NUCLEOTIDE SEQUENCE [LARGE SCALE GENOMIC DNA]</scope>
    <source>
        <strain evidence="3">h7</strain>
    </source>
</reference>
<dbReference type="OrthoDB" id="3232670at2759"/>
<proteinExistence type="predicted"/>
<feature type="compositionally biased region" description="Polar residues" evidence="1">
    <location>
        <begin position="460"/>
        <end position="475"/>
    </location>
</feature>
<feature type="compositionally biased region" description="Polar residues" evidence="1">
    <location>
        <begin position="32"/>
        <end position="52"/>
    </location>
</feature>
<evidence type="ECO:0000313" key="3">
    <source>
        <dbReference type="Proteomes" id="UP000053424"/>
    </source>
</evidence>
<feature type="region of interest" description="Disordered" evidence="1">
    <location>
        <begin position="454"/>
        <end position="475"/>
    </location>
</feature>
<evidence type="ECO:0000256" key="1">
    <source>
        <dbReference type="SAM" id="MobiDB-lite"/>
    </source>
</evidence>
<dbReference type="EMBL" id="KN831770">
    <property type="protein sequence ID" value="KIM47295.1"/>
    <property type="molecule type" value="Genomic_DNA"/>
</dbReference>
<feature type="compositionally biased region" description="Polar residues" evidence="1">
    <location>
        <begin position="159"/>
        <end position="174"/>
    </location>
</feature>
<feature type="compositionally biased region" description="Polar residues" evidence="1">
    <location>
        <begin position="355"/>
        <end position="364"/>
    </location>
</feature>
<reference evidence="2 3" key="1">
    <citation type="submission" date="2014-04" db="EMBL/GenBank/DDBJ databases">
        <authorList>
            <consortium name="DOE Joint Genome Institute"/>
            <person name="Kuo A."/>
            <person name="Gay G."/>
            <person name="Dore J."/>
            <person name="Kohler A."/>
            <person name="Nagy L.G."/>
            <person name="Floudas D."/>
            <person name="Copeland A."/>
            <person name="Barry K.W."/>
            <person name="Cichocki N."/>
            <person name="Veneault-Fourrey C."/>
            <person name="LaButti K."/>
            <person name="Lindquist E.A."/>
            <person name="Lipzen A."/>
            <person name="Lundell T."/>
            <person name="Morin E."/>
            <person name="Murat C."/>
            <person name="Sun H."/>
            <person name="Tunlid A."/>
            <person name="Henrissat B."/>
            <person name="Grigoriev I.V."/>
            <person name="Hibbett D.S."/>
            <person name="Martin F."/>
            <person name="Nordberg H.P."/>
            <person name="Cantor M.N."/>
            <person name="Hua S.X."/>
        </authorList>
    </citation>
    <scope>NUCLEOTIDE SEQUENCE [LARGE SCALE GENOMIC DNA]</scope>
    <source>
        <strain evidence="3">h7</strain>
    </source>
</reference>
<sequence>MDHVAGMSRQSSESPFYQPPTPVIKTNHRTPGHSSNEDFPSNNFEPETSNTRPMAMKPETQSKNLADSGSTVRIVGRGGSGSRLRVVTPTPESLELNPPLHREPPASLSRSYHGAGGSRSAQKPVGPAPALLSILRRRKQGPSSKGKEREYAHSPPLSPNLSYQASNGSGSTVSTIQFVCDPGVPRPAPVPLAESIEHSSSDKISLPLSSSTSTFDSTVEHASLDTRMSSIEDFDLDLYLEDTLSPPPEERRKKSLNKLARTLGDLPPPNAPRDIFPDEQPGKQESIPRHFIEEDPTKKDPPKVLRRASLALSTVSSVFGRPSGRRRRGSIKSYHSLSTLTDDLHQLNLADDFSDSSSACNSPGSPILFSPPSPNAVHPPNPTTPNPFGVEVEQDFLSVSSPSLSRSHSYSHGPRRRSDWLSNHSHSASTSLSYIDPSTISSSPAWIFPPSDAREEATFSIPSSPEEPQSWTGEWNSDIDDVIRALRALR</sequence>
<feature type="region of interest" description="Disordered" evidence="1">
    <location>
        <begin position="402"/>
        <end position="423"/>
    </location>
</feature>
<keyword evidence="3" id="KW-1185">Reference proteome</keyword>
<dbReference type="HOGENOM" id="CLU_556735_0_0_1"/>
<feature type="region of interest" description="Disordered" evidence="1">
    <location>
        <begin position="189"/>
        <end position="214"/>
    </location>
</feature>
<feature type="compositionally biased region" description="Low complexity" evidence="1">
    <location>
        <begin position="202"/>
        <end position="214"/>
    </location>
</feature>
<feature type="region of interest" description="Disordered" evidence="1">
    <location>
        <begin position="1"/>
        <end position="174"/>
    </location>
</feature>
<feature type="compositionally biased region" description="Pro residues" evidence="1">
    <location>
        <begin position="369"/>
        <end position="385"/>
    </location>
</feature>
<dbReference type="AlphaFoldDB" id="A0A0C3CEU2"/>
<organism evidence="2 3">
    <name type="scientific">Hebeloma cylindrosporum</name>
    <dbReference type="NCBI Taxonomy" id="76867"/>
    <lineage>
        <taxon>Eukaryota</taxon>
        <taxon>Fungi</taxon>
        <taxon>Dikarya</taxon>
        <taxon>Basidiomycota</taxon>
        <taxon>Agaricomycotina</taxon>
        <taxon>Agaricomycetes</taxon>
        <taxon>Agaricomycetidae</taxon>
        <taxon>Agaricales</taxon>
        <taxon>Agaricineae</taxon>
        <taxon>Hymenogastraceae</taxon>
        <taxon>Hebeloma</taxon>
    </lineage>
</organism>
<dbReference type="Proteomes" id="UP000053424">
    <property type="component" value="Unassembled WGS sequence"/>
</dbReference>
<gene>
    <name evidence="2" type="ORF">M413DRAFT_272277</name>
</gene>
<feature type="compositionally biased region" description="Basic and acidic residues" evidence="1">
    <location>
        <begin position="280"/>
        <end position="303"/>
    </location>
</feature>
<feature type="compositionally biased region" description="Low complexity" evidence="1">
    <location>
        <begin position="402"/>
        <end position="411"/>
    </location>
</feature>
<protein>
    <submittedName>
        <fullName evidence="2">Uncharacterized protein</fullName>
    </submittedName>
</protein>
<accession>A0A0C3CEU2</accession>